<keyword evidence="4" id="KW-0378">Hydrolase</keyword>
<evidence type="ECO:0000313" key="4">
    <source>
        <dbReference type="EMBL" id="CAG7629527.1"/>
    </source>
</evidence>
<dbReference type="InterPro" id="IPR003593">
    <property type="entry name" value="AAA+_ATPase"/>
</dbReference>
<sequence>MGEALLQLNDVAKRIGAREIIQSASLELHKGQVLALCGGNGAGKSTLLRMIAGILQPTGGDIVVNGYRWKQNRKAYAEQIGYMPDDYLFGQGLSAEETLSFWASLRKVSKPRVQETLRLVGLYDVRSKSVSSFSKGMRQRLLFAQALLAEPPLLILDEPTNGLDPYWMESFVELVRRARRNGHAVIFSTHQLPAAEATADCVVFLKEGRVAEQGTIASFADRFGPDGLQGVFQALFGFRAESGKGRGTIEHK</sequence>
<evidence type="ECO:0000256" key="2">
    <source>
        <dbReference type="ARBA" id="ARBA00022448"/>
    </source>
</evidence>
<dbReference type="EC" id="3.6.3.-" evidence="4"/>
<comment type="similarity">
    <text evidence="1">Belongs to the ABC transporter superfamily.</text>
</comment>
<organism evidence="4 5">
    <name type="scientific">Paenibacillus solanacearum</name>
    <dbReference type="NCBI Taxonomy" id="2048548"/>
    <lineage>
        <taxon>Bacteria</taxon>
        <taxon>Bacillati</taxon>
        <taxon>Bacillota</taxon>
        <taxon>Bacilli</taxon>
        <taxon>Bacillales</taxon>
        <taxon>Paenibacillaceae</taxon>
        <taxon>Paenibacillus</taxon>
    </lineage>
</organism>
<dbReference type="Pfam" id="PF00005">
    <property type="entry name" value="ABC_tran"/>
    <property type="match status" value="1"/>
</dbReference>
<gene>
    <name evidence="4" type="primary">lnrL_2</name>
    <name evidence="4" type="ORF">PAESOLCIP111_03112</name>
</gene>
<dbReference type="EMBL" id="CAJVAS010000012">
    <property type="protein sequence ID" value="CAG7629527.1"/>
    <property type="molecule type" value="Genomic_DNA"/>
</dbReference>
<dbReference type="Proteomes" id="UP000693672">
    <property type="component" value="Unassembled WGS sequence"/>
</dbReference>
<dbReference type="GO" id="GO:0016887">
    <property type="term" value="F:ATP hydrolysis activity"/>
    <property type="evidence" value="ECO:0007669"/>
    <property type="project" value="InterPro"/>
</dbReference>
<dbReference type="GO" id="GO:0005524">
    <property type="term" value="F:ATP binding"/>
    <property type="evidence" value="ECO:0007669"/>
    <property type="project" value="UniProtKB-KW"/>
</dbReference>
<feature type="domain" description="ABC transporter" evidence="3">
    <location>
        <begin position="6"/>
        <end position="232"/>
    </location>
</feature>
<keyword evidence="5" id="KW-1185">Reference proteome</keyword>
<dbReference type="CDD" id="cd03230">
    <property type="entry name" value="ABC_DR_subfamily_A"/>
    <property type="match status" value="1"/>
</dbReference>
<evidence type="ECO:0000256" key="1">
    <source>
        <dbReference type="ARBA" id="ARBA00005417"/>
    </source>
</evidence>
<proteinExistence type="inferred from homology"/>
<dbReference type="PANTHER" id="PTHR43335">
    <property type="entry name" value="ABC TRANSPORTER, ATP-BINDING PROTEIN"/>
    <property type="match status" value="1"/>
</dbReference>
<accession>A0A916K1Y0</accession>
<dbReference type="AlphaFoldDB" id="A0A916K1Y0"/>
<dbReference type="RefSeq" id="WP_218092871.1">
    <property type="nucleotide sequence ID" value="NZ_CAJVAS010000012.1"/>
</dbReference>
<protein>
    <submittedName>
        <fullName evidence="4">Linearmycin resistance ATP-binding protein LnrL</fullName>
        <ecNumber evidence="4">3.6.3.-</ecNumber>
    </submittedName>
</protein>
<dbReference type="PROSITE" id="PS00211">
    <property type="entry name" value="ABC_TRANSPORTER_1"/>
    <property type="match status" value="1"/>
</dbReference>
<keyword evidence="4" id="KW-0067">ATP-binding</keyword>
<comment type="caution">
    <text evidence="4">The sequence shown here is derived from an EMBL/GenBank/DDBJ whole genome shotgun (WGS) entry which is preliminary data.</text>
</comment>
<dbReference type="SMART" id="SM00382">
    <property type="entry name" value="AAA"/>
    <property type="match status" value="1"/>
</dbReference>
<name>A0A916K1Y0_9BACL</name>
<dbReference type="PROSITE" id="PS50893">
    <property type="entry name" value="ABC_TRANSPORTER_2"/>
    <property type="match status" value="1"/>
</dbReference>
<keyword evidence="4" id="KW-0547">Nucleotide-binding</keyword>
<dbReference type="InterPro" id="IPR003439">
    <property type="entry name" value="ABC_transporter-like_ATP-bd"/>
</dbReference>
<dbReference type="InterPro" id="IPR017871">
    <property type="entry name" value="ABC_transporter-like_CS"/>
</dbReference>
<keyword evidence="2" id="KW-0813">Transport</keyword>
<evidence type="ECO:0000313" key="5">
    <source>
        <dbReference type="Proteomes" id="UP000693672"/>
    </source>
</evidence>
<evidence type="ECO:0000259" key="3">
    <source>
        <dbReference type="PROSITE" id="PS50893"/>
    </source>
</evidence>
<reference evidence="4" key="1">
    <citation type="submission" date="2021-06" db="EMBL/GenBank/DDBJ databases">
        <authorList>
            <person name="Criscuolo A."/>
        </authorList>
    </citation>
    <scope>NUCLEOTIDE SEQUENCE</scope>
    <source>
        <strain evidence="4">CIP111600</strain>
    </source>
</reference>